<keyword evidence="3" id="KW-1185">Reference proteome</keyword>
<dbReference type="InterPro" id="IPR002934">
    <property type="entry name" value="Polymerase_NTP_transf_dom"/>
</dbReference>
<dbReference type="Proteomes" id="UP000262004">
    <property type="component" value="Chromosome"/>
</dbReference>
<reference evidence="2 3" key="1">
    <citation type="submission" date="2018-04" db="EMBL/GenBank/DDBJ databases">
        <title>Complete genome sequence of Hydrogenophilus thermoluteolus TH-1.</title>
        <authorList>
            <person name="Arai H."/>
        </authorList>
    </citation>
    <scope>NUCLEOTIDE SEQUENCE [LARGE SCALE GENOMIC DNA]</scope>
    <source>
        <strain evidence="2 3">TH-1</strain>
    </source>
</reference>
<dbReference type="CDD" id="cd05403">
    <property type="entry name" value="NT_KNTase_like"/>
    <property type="match status" value="1"/>
</dbReference>
<feature type="domain" description="Polymerase nucleotidyl transferase" evidence="1">
    <location>
        <begin position="11"/>
        <end position="83"/>
    </location>
</feature>
<evidence type="ECO:0000259" key="1">
    <source>
        <dbReference type="Pfam" id="PF01909"/>
    </source>
</evidence>
<dbReference type="OrthoDB" id="14556at2"/>
<sequence length="101" mass="11288">MRLLPKERNVIAELVRSYFGPDARVWLFGSRVDDAARGGDIDLYIETPEAVDNLALARARFLVALQRALGERKIDVVIQTPAGPKLPIHRIARNTGVRLDL</sequence>
<evidence type="ECO:0000313" key="3">
    <source>
        <dbReference type="Proteomes" id="UP000262004"/>
    </source>
</evidence>
<proteinExistence type="predicted"/>
<accession>A0A2Z6DYD2</accession>
<protein>
    <submittedName>
        <fullName evidence="2">DNA polymerase subunit beta</fullName>
    </submittedName>
</protein>
<dbReference type="EMBL" id="AP018558">
    <property type="protein sequence ID" value="BBD77497.1"/>
    <property type="molecule type" value="Genomic_DNA"/>
</dbReference>
<dbReference type="AlphaFoldDB" id="A0A2Z6DYD2"/>
<evidence type="ECO:0000313" key="2">
    <source>
        <dbReference type="EMBL" id="BBD77497.1"/>
    </source>
</evidence>
<dbReference type="Pfam" id="PF01909">
    <property type="entry name" value="NTP_transf_2"/>
    <property type="match status" value="1"/>
</dbReference>
<dbReference type="GO" id="GO:0016779">
    <property type="term" value="F:nucleotidyltransferase activity"/>
    <property type="evidence" value="ECO:0007669"/>
    <property type="project" value="InterPro"/>
</dbReference>
<dbReference type="SUPFAM" id="SSF81301">
    <property type="entry name" value="Nucleotidyltransferase"/>
    <property type="match status" value="1"/>
</dbReference>
<name>A0A2Z6DYD2_HYDTE</name>
<dbReference type="RefSeq" id="WP_119335228.1">
    <property type="nucleotide sequence ID" value="NZ_AP018558.1"/>
</dbReference>
<gene>
    <name evidence="2" type="ORF">HPTL_1233</name>
</gene>
<dbReference type="InterPro" id="IPR043519">
    <property type="entry name" value="NT_sf"/>
</dbReference>
<dbReference type="KEGG" id="htl:HPTL_1233"/>
<dbReference type="Gene3D" id="3.30.460.10">
    <property type="entry name" value="Beta Polymerase, domain 2"/>
    <property type="match status" value="1"/>
</dbReference>
<organism evidence="2 3">
    <name type="scientific">Hydrogenophilus thermoluteolus</name>
    <name type="common">Pseudomonas hydrogenothermophila</name>
    <dbReference type="NCBI Taxonomy" id="297"/>
    <lineage>
        <taxon>Bacteria</taxon>
        <taxon>Pseudomonadati</taxon>
        <taxon>Pseudomonadota</taxon>
        <taxon>Hydrogenophilia</taxon>
        <taxon>Hydrogenophilales</taxon>
        <taxon>Hydrogenophilaceae</taxon>
        <taxon>Hydrogenophilus</taxon>
    </lineage>
</organism>